<evidence type="ECO:0000256" key="1">
    <source>
        <dbReference type="SAM" id="SignalP"/>
    </source>
</evidence>
<comment type="caution">
    <text evidence="2">The sequence shown here is derived from an EMBL/GenBank/DDBJ whole genome shotgun (WGS) entry which is preliminary data.</text>
</comment>
<reference evidence="3" key="1">
    <citation type="submission" date="2024-04" db="EMBL/GenBank/DDBJ databases">
        <title>Salinicola lusitanus LLJ914,a marine bacterium isolated from the Okinawa Trough.</title>
        <authorList>
            <person name="Li J."/>
        </authorList>
    </citation>
    <scope>NUCLEOTIDE SEQUENCE [LARGE SCALE GENOMIC DNA]</scope>
</reference>
<dbReference type="Proteomes" id="UP001460270">
    <property type="component" value="Unassembled WGS sequence"/>
</dbReference>
<dbReference type="PANTHER" id="PTHR38706">
    <property type="entry name" value="SI:CH211-198C19.1-RELATED"/>
    <property type="match status" value="1"/>
</dbReference>
<evidence type="ECO:0000313" key="3">
    <source>
        <dbReference type="Proteomes" id="UP001460270"/>
    </source>
</evidence>
<dbReference type="PANTHER" id="PTHR38706:SF2">
    <property type="match status" value="1"/>
</dbReference>
<evidence type="ECO:0000313" key="2">
    <source>
        <dbReference type="EMBL" id="KAK7940278.1"/>
    </source>
</evidence>
<sequence length="152" mass="17276">MKTSDAGVIILCVLAALTLSCESAYQQLNSINDLRTIDFGRSVPRHSVLLLHWFANAINDRYNEMTLSFNPNGGFGSHHYKNSEHLLDPQPQGYRYYTVGNLNQEFPTYVRNPSIRGYDGGNRDRIVFSAQRLQSGDYRVDRVFLTATVNNK</sequence>
<proteinExistence type="predicted"/>
<name>A0AAW0PWM4_9GOBI</name>
<keyword evidence="3" id="KW-1185">Reference proteome</keyword>
<dbReference type="AlphaFoldDB" id="A0AAW0PWM4"/>
<feature type="signal peptide" evidence="1">
    <location>
        <begin position="1"/>
        <end position="20"/>
    </location>
</feature>
<gene>
    <name evidence="2" type="ORF">WMY93_003604</name>
</gene>
<keyword evidence="1" id="KW-0732">Signal</keyword>
<dbReference type="EMBL" id="JBBPFD010000002">
    <property type="protein sequence ID" value="KAK7940278.1"/>
    <property type="molecule type" value="Genomic_DNA"/>
</dbReference>
<protein>
    <submittedName>
        <fullName evidence="2">Uncharacterized protein</fullName>
    </submittedName>
</protein>
<organism evidence="2 3">
    <name type="scientific">Mugilogobius chulae</name>
    <name type="common">yellowstripe goby</name>
    <dbReference type="NCBI Taxonomy" id="88201"/>
    <lineage>
        <taxon>Eukaryota</taxon>
        <taxon>Metazoa</taxon>
        <taxon>Chordata</taxon>
        <taxon>Craniata</taxon>
        <taxon>Vertebrata</taxon>
        <taxon>Euteleostomi</taxon>
        <taxon>Actinopterygii</taxon>
        <taxon>Neopterygii</taxon>
        <taxon>Teleostei</taxon>
        <taxon>Neoteleostei</taxon>
        <taxon>Acanthomorphata</taxon>
        <taxon>Gobiaria</taxon>
        <taxon>Gobiiformes</taxon>
        <taxon>Gobioidei</taxon>
        <taxon>Gobiidae</taxon>
        <taxon>Gobionellinae</taxon>
        <taxon>Mugilogobius</taxon>
    </lineage>
</organism>
<accession>A0AAW0PWM4</accession>
<feature type="chain" id="PRO_5043429850" evidence="1">
    <location>
        <begin position="21"/>
        <end position="152"/>
    </location>
</feature>
<dbReference type="PROSITE" id="PS51257">
    <property type="entry name" value="PROKAR_LIPOPROTEIN"/>
    <property type="match status" value="1"/>
</dbReference>